<sequence>MTVNVDAMVNSLGKSYIELVDSGLVVYKSPPKGASGSPVLSLDMAREGIFLSFWRNGRILKAVTLTIQDDETTDWVFPNELPAPLKKKMTRSWVHENIGSPLRSTPPKVIMRRAFGWTDLYEAKGRPVPTSMQISYDVMDNVRSVTFMLTAELRW</sequence>
<dbReference type="Proteomes" id="UP000234626">
    <property type="component" value="Unassembled WGS sequence"/>
</dbReference>
<proteinExistence type="predicted"/>
<dbReference type="OrthoDB" id="6432498at2"/>
<gene>
    <name evidence="1" type="ORF">CYR34_20880</name>
</gene>
<evidence type="ECO:0000313" key="2">
    <source>
        <dbReference type="Proteomes" id="UP000234626"/>
    </source>
</evidence>
<name>A0A2N5EHB2_9GAMM</name>
<protein>
    <submittedName>
        <fullName evidence="1">Pyocin immunity protein</fullName>
    </submittedName>
</protein>
<reference evidence="1 2" key="1">
    <citation type="submission" date="2017-12" db="EMBL/GenBank/DDBJ databases">
        <title>Characterization of six clinical isolates of Enterochimera gen. nov., a novel genus of the Yersiniaciae family and the three species Enterochimera arupensis sp. nov., Enterochimera coloradensis sp. nov, and Enterochimera californica sp. nov.</title>
        <authorList>
            <person name="Rossi A."/>
            <person name="Fisher M."/>
        </authorList>
    </citation>
    <scope>NUCLEOTIDE SEQUENCE [LARGE SCALE GENOMIC DNA]</scope>
    <source>
        <strain evidence="1 2">2016Iso1</strain>
    </source>
</reference>
<organism evidence="1 2">
    <name type="scientific">Chimaeribacter arupi</name>
    <dbReference type="NCBI Taxonomy" id="2060066"/>
    <lineage>
        <taxon>Bacteria</taxon>
        <taxon>Pseudomonadati</taxon>
        <taxon>Pseudomonadota</taxon>
        <taxon>Gammaproteobacteria</taxon>
        <taxon>Enterobacterales</taxon>
        <taxon>Yersiniaceae</taxon>
        <taxon>Chimaeribacter</taxon>
    </lineage>
</organism>
<dbReference type="AlphaFoldDB" id="A0A2N5EHB2"/>
<comment type="caution">
    <text evidence="1">The sequence shown here is derived from an EMBL/GenBank/DDBJ whole genome shotgun (WGS) entry which is preliminary data.</text>
</comment>
<dbReference type="EMBL" id="PJZK01000036">
    <property type="protein sequence ID" value="PLR43209.1"/>
    <property type="molecule type" value="Genomic_DNA"/>
</dbReference>
<keyword evidence="2" id="KW-1185">Reference proteome</keyword>
<dbReference type="RefSeq" id="WP_072928051.1">
    <property type="nucleotide sequence ID" value="NZ_PJZK01000036.1"/>
</dbReference>
<accession>A0A2N5EHB2</accession>
<dbReference type="InterPro" id="IPR045657">
    <property type="entry name" value="DUF6392"/>
</dbReference>
<evidence type="ECO:0000313" key="1">
    <source>
        <dbReference type="EMBL" id="PLR43209.1"/>
    </source>
</evidence>
<dbReference type="Pfam" id="PF19929">
    <property type="entry name" value="DUF6392"/>
    <property type="match status" value="1"/>
</dbReference>